<dbReference type="InterPro" id="IPR036567">
    <property type="entry name" value="RHF-like"/>
</dbReference>
<reference evidence="4" key="2">
    <citation type="journal article" date="2021" name="PeerJ">
        <title>Extensive microbial diversity within the chicken gut microbiome revealed by metagenomics and culture.</title>
        <authorList>
            <person name="Gilroy R."/>
            <person name="Ravi A."/>
            <person name="Getino M."/>
            <person name="Pursley I."/>
            <person name="Horton D.L."/>
            <person name="Alikhan N.F."/>
            <person name="Baker D."/>
            <person name="Gharbi K."/>
            <person name="Hall N."/>
            <person name="Watson M."/>
            <person name="Adriaenssens E.M."/>
            <person name="Foster-Nyarko E."/>
            <person name="Jarju S."/>
            <person name="Secka A."/>
            <person name="Antonio M."/>
            <person name="Oren A."/>
            <person name="Chaudhuri R.R."/>
            <person name="La Ragione R."/>
            <person name="Hildebrand F."/>
            <person name="Pallen M.J."/>
        </authorList>
    </citation>
    <scope>NUCLEOTIDE SEQUENCE</scope>
    <source>
        <strain evidence="4">ChiBcec7-5410</strain>
    </source>
</reference>
<evidence type="ECO:0000256" key="1">
    <source>
        <dbReference type="ARBA" id="ARBA00022845"/>
    </source>
</evidence>
<feature type="domain" description="Sigma 54 modulation/S30EA ribosomal protein C-terminal" evidence="3">
    <location>
        <begin position="112"/>
        <end position="165"/>
    </location>
</feature>
<dbReference type="Gene3D" id="3.30.160.100">
    <property type="entry name" value="Ribosome hibernation promotion factor-like"/>
    <property type="match status" value="1"/>
</dbReference>
<dbReference type="PANTHER" id="PTHR33231">
    <property type="entry name" value="30S RIBOSOMAL PROTEIN"/>
    <property type="match status" value="1"/>
</dbReference>
<dbReference type="InterPro" id="IPR050574">
    <property type="entry name" value="HPF/YfiA_ribosome-assoc"/>
</dbReference>
<comment type="caution">
    <text evidence="4">The sequence shown here is derived from an EMBL/GenBank/DDBJ whole genome shotgun (WGS) entry which is preliminary data.</text>
</comment>
<dbReference type="GO" id="GO:0045900">
    <property type="term" value="P:negative regulation of translational elongation"/>
    <property type="evidence" value="ECO:0007669"/>
    <property type="project" value="TreeGrafter"/>
</dbReference>
<keyword evidence="2" id="KW-0963">Cytoplasm</keyword>
<dbReference type="InterPro" id="IPR003489">
    <property type="entry name" value="RHF/RaiA"/>
</dbReference>
<keyword evidence="1 2" id="KW-0810">Translation regulation</keyword>
<sequence>MNTNYIARKITLPEAFKTKADARLAKLDKFFDDAVAEVKVSAQKDTATVELTIRADGMVFRAENSDADKLDALDAAIDTIIRRIRRNKTRLQKKLKVSAFEQIEAIPDEYSYEVVREKVVELRPMSVEEAITQMTLLGHSFFMFENAETGVVNVVYRRSDSGYGVLIPG</sequence>
<reference evidence="4" key="1">
    <citation type="submission" date="2020-10" db="EMBL/GenBank/DDBJ databases">
        <authorList>
            <person name="Gilroy R."/>
        </authorList>
    </citation>
    <scope>NUCLEOTIDE SEQUENCE</scope>
    <source>
        <strain evidence="4">ChiBcec7-5410</strain>
    </source>
</reference>
<accession>A0A9D1H637</accession>
<evidence type="ECO:0000256" key="2">
    <source>
        <dbReference type="HAMAP-Rule" id="MF_00839"/>
    </source>
</evidence>
<comment type="function">
    <text evidence="2">Required for dimerization of active 70S ribosomes into 100S ribosomes in stationary phase; 100S ribosomes are translationally inactive and sometimes present during exponential growth.</text>
</comment>
<comment type="similarity">
    <text evidence="2">Belongs to the HPF/YfiA ribosome-associated protein family. Long HPF subfamily.</text>
</comment>
<proteinExistence type="inferred from homology"/>
<dbReference type="AlphaFoldDB" id="A0A9D1H637"/>
<dbReference type="HAMAP" id="MF_00839">
    <property type="entry name" value="HPF"/>
    <property type="match status" value="1"/>
</dbReference>
<gene>
    <name evidence="4" type="primary">raiA</name>
    <name evidence="2" type="synonym">hpf</name>
    <name evidence="4" type="ORF">IAC43_04440</name>
</gene>
<dbReference type="InterPro" id="IPR032528">
    <property type="entry name" value="Ribosom_S30AE_C"/>
</dbReference>
<dbReference type="PANTHER" id="PTHR33231:SF1">
    <property type="entry name" value="30S RIBOSOMAL PROTEIN"/>
    <property type="match status" value="1"/>
</dbReference>
<organism evidence="4 5">
    <name type="scientific">Candidatus Faecivivens stercoripullorum</name>
    <dbReference type="NCBI Taxonomy" id="2840805"/>
    <lineage>
        <taxon>Bacteria</taxon>
        <taxon>Bacillati</taxon>
        <taxon>Bacillota</taxon>
        <taxon>Clostridia</taxon>
        <taxon>Eubacteriales</taxon>
        <taxon>Oscillospiraceae</taxon>
        <taxon>Oscillospiraceae incertae sedis</taxon>
        <taxon>Candidatus Faecivivens</taxon>
    </lineage>
</organism>
<dbReference type="GO" id="GO:0022627">
    <property type="term" value="C:cytosolic small ribosomal subunit"/>
    <property type="evidence" value="ECO:0007669"/>
    <property type="project" value="TreeGrafter"/>
</dbReference>
<dbReference type="EMBL" id="DVLW01000117">
    <property type="protein sequence ID" value="HIT94410.1"/>
    <property type="molecule type" value="Genomic_DNA"/>
</dbReference>
<evidence type="ECO:0000259" key="3">
    <source>
        <dbReference type="Pfam" id="PF16321"/>
    </source>
</evidence>
<dbReference type="Gene3D" id="3.30.505.50">
    <property type="entry name" value="Sigma 54 modulation/S30EA ribosomal protein, C-terminal domain"/>
    <property type="match status" value="1"/>
</dbReference>
<dbReference type="SUPFAM" id="SSF69754">
    <property type="entry name" value="Ribosome binding protein Y (YfiA homologue)"/>
    <property type="match status" value="1"/>
</dbReference>
<name>A0A9D1H637_9FIRM</name>
<evidence type="ECO:0000313" key="4">
    <source>
        <dbReference type="EMBL" id="HIT94410.1"/>
    </source>
</evidence>
<dbReference type="GO" id="GO:0043024">
    <property type="term" value="F:ribosomal small subunit binding"/>
    <property type="evidence" value="ECO:0007669"/>
    <property type="project" value="TreeGrafter"/>
</dbReference>
<dbReference type="Pfam" id="PF02482">
    <property type="entry name" value="Ribosomal_S30AE"/>
    <property type="match status" value="1"/>
</dbReference>
<protein>
    <recommendedName>
        <fullName evidence="2">Ribosome hibernation promoting factor</fullName>
        <shortName evidence="2">HPF</shortName>
    </recommendedName>
</protein>
<dbReference type="NCBIfam" id="TIGR00741">
    <property type="entry name" value="yfiA"/>
    <property type="match status" value="1"/>
</dbReference>
<dbReference type="InterPro" id="IPR038416">
    <property type="entry name" value="Ribosom_S30AE_C_sf"/>
</dbReference>
<dbReference type="InterPro" id="IPR034694">
    <property type="entry name" value="HPF_long/plastid"/>
</dbReference>
<comment type="subcellular location">
    <subcellularLocation>
        <location evidence="2">Cytoplasm</location>
    </subcellularLocation>
</comment>
<dbReference type="Pfam" id="PF16321">
    <property type="entry name" value="Ribosom_S30AE_C"/>
    <property type="match status" value="1"/>
</dbReference>
<comment type="subunit">
    <text evidence="2">Interacts with 100S ribosomes.</text>
</comment>
<evidence type="ECO:0000313" key="5">
    <source>
        <dbReference type="Proteomes" id="UP000824160"/>
    </source>
</evidence>
<dbReference type="Proteomes" id="UP000824160">
    <property type="component" value="Unassembled WGS sequence"/>
</dbReference>